<keyword evidence="4" id="KW-1185">Reference proteome</keyword>
<evidence type="ECO:0000256" key="1">
    <source>
        <dbReference type="ARBA" id="ARBA00022801"/>
    </source>
</evidence>
<protein>
    <submittedName>
        <fullName evidence="3">SMP-30/gluconolactonase/LRE family protein</fullName>
    </submittedName>
</protein>
<sequence length="409" mass="44575">MPHLNDKQHLPACTTRRKILAAGIAGLAGTTLIKQHDALAANSESVSPPSIISTPARVWGPQAPVPFTPDPDIISYDPSFNKVISWNAPLEQAWRGNVSWLEGPAWSVEGRFLLVSDVTGSSQYRYAEDTHAMSVFRKESYHSNGNTFDNEGRLLTCEHGLRRVIRWEHNGTCTVLADKYQGKRLNSPNDIVVDKDGGIWFTDPDYGDRLWEGHPNEPGINAPTPDNLTWNLGTELSTELGGAYGQQAHVFYIDPETRELTAVLTENQLAGPNGLCFSPDYKTLYIASSADKAAHPGGGGFRNIYAFDVTGNKLTNQRIFASMTLNGEKLMPDGIKADVVGNIWVGASGSLGLCGVIIYNPAGKMIGRLRMPRTISNLTFGGPERNRLFMTARDSIFTLDVATQGAGLS</sequence>
<dbReference type="PANTHER" id="PTHR47572">
    <property type="entry name" value="LIPOPROTEIN-RELATED"/>
    <property type="match status" value="1"/>
</dbReference>
<dbReference type="RefSeq" id="WP_173560108.1">
    <property type="nucleotide sequence ID" value="NZ_JAPIUZ010000001.1"/>
</dbReference>
<evidence type="ECO:0000313" key="3">
    <source>
        <dbReference type="EMBL" id="MCX2563138.1"/>
    </source>
</evidence>
<evidence type="ECO:0000259" key="2">
    <source>
        <dbReference type="Pfam" id="PF08450"/>
    </source>
</evidence>
<comment type="caution">
    <text evidence="3">The sequence shown here is derived from an EMBL/GenBank/DDBJ whole genome shotgun (WGS) entry which is preliminary data.</text>
</comment>
<dbReference type="EMBL" id="JAPIUZ010000001">
    <property type="protein sequence ID" value="MCX2563138.1"/>
    <property type="molecule type" value="Genomic_DNA"/>
</dbReference>
<feature type="domain" description="SMP-30/Gluconolactonase/LRE-like region" evidence="2">
    <location>
        <begin position="102"/>
        <end position="392"/>
    </location>
</feature>
<dbReference type="Pfam" id="PF08450">
    <property type="entry name" value="SGL"/>
    <property type="match status" value="1"/>
</dbReference>
<proteinExistence type="predicted"/>
<organism evidence="3 4">
    <name type="scientific">Acetobacter thailandicus</name>
    <dbReference type="NCBI Taxonomy" id="1502842"/>
    <lineage>
        <taxon>Bacteria</taxon>
        <taxon>Pseudomonadati</taxon>
        <taxon>Pseudomonadota</taxon>
        <taxon>Alphaproteobacteria</taxon>
        <taxon>Acetobacterales</taxon>
        <taxon>Acetobacteraceae</taxon>
        <taxon>Acetobacter</taxon>
    </lineage>
</organism>
<dbReference type="Gene3D" id="2.120.10.30">
    <property type="entry name" value="TolB, C-terminal domain"/>
    <property type="match status" value="1"/>
</dbReference>
<reference evidence="3 4" key="1">
    <citation type="submission" date="2022-11" db="EMBL/GenBank/DDBJ databases">
        <title>Genome sequencing of Acetobacter type strain.</title>
        <authorList>
            <person name="Heo J."/>
            <person name="Lee D."/>
            <person name="Han B.-H."/>
            <person name="Hong S.-B."/>
            <person name="Kwon S.-W."/>
        </authorList>
    </citation>
    <scope>NUCLEOTIDE SEQUENCE [LARGE SCALE GENOMIC DNA]</scope>
    <source>
        <strain evidence="3 4">KACC 21253</strain>
    </source>
</reference>
<dbReference type="PANTHER" id="PTHR47572:SF4">
    <property type="entry name" value="LACTONASE DRP35"/>
    <property type="match status" value="1"/>
</dbReference>
<dbReference type="SUPFAM" id="SSF63829">
    <property type="entry name" value="Calcium-dependent phosphotriesterase"/>
    <property type="match status" value="1"/>
</dbReference>
<dbReference type="InterPro" id="IPR051262">
    <property type="entry name" value="SMP-30/CGR1_Lactonase"/>
</dbReference>
<keyword evidence="1" id="KW-0378">Hydrolase</keyword>
<dbReference type="Proteomes" id="UP001301152">
    <property type="component" value="Unassembled WGS sequence"/>
</dbReference>
<name>A0ABT3QCV5_9PROT</name>
<gene>
    <name evidence="3" type="ORF">OQ497_04070</name>
</gene>
<dbReference type="InterPro" id="IPR011042">
    <property type="entry name" value="6-blade_b-propeller_TolB-like"/>
</dbReference>
<dbReference type="InterPro" id="IPR013658">
    <property type="entry name" value="SGL"/>
</dbReference>
<accession>A0ABT3QCV5</accession>
<evidence type="ECO:0000313" key="4">
    <source>
        <dbReference type="Proteomes" id="UP001301152"/>
    </source>
</evidence>